<reference evidence="6 7" key="1">
    <citation type="submission" date="2018-05" db="EMBL/GenBank/DDBJ databases">
        <title>Candidatus Cardinium hertigii Genome Assembly.</title>
        <authorList>
            <person name="Showmaker K.C."/>
            <person name="Walden K.O."/>
            <person name="Fields C.J."/>
            <person name="Lambert K.N."/>
            <person name="Hudson M.E."/>
        </authorList>
    </citation>
    <scope>NUCLEOTIDE SEQUENCE [LARGE SCALE GENOMIC DNA]</scope>
    <source>
        <strain evidence="7">cHgTN10</strain>
    </source>
</reference>
<dbReference type="Proteomes" id="UP000245872">
    <property type="component" value="Chromosome"/>
</dbReference>
<dbReference type="Pfam" id="PF13623">
    <property type="entry name" value="SurA_N_2"/>
    <property type="match status" value="1"/>
</dbReference>
<keyword evidence="7" id="KW-1185">Reference proteome</keyword>
<dbReference type="RefSeq" id="WP_109997266.1">
    <property type="nucleotide sequence ID" value="NZ_CP029619.1"/>
</dbReference>
<evidence type="ECO:0000256" key="2">
    <source>
        <dbReference type="ARBA" id="ARBA00022475"/>
    </source>
</evidence>
<accession>A0A2Z3LDK1</accession>
<dbReference type="GO" id="GO:0005886">
    <property type="term" value="C:plasma membrane"/>
    <property type="evidence" value="ECO:0007669"/>
    <property type="project" value="UniProtKB-SubCell"/>
</dbReference>
<dbReference type="InterPro" id="IPR052029">
    <property type="entry name" value="PpiD_chaperone"/>
</dbReference>
<protein>
    <recommendedName>
        <fullName evidence="8">Peptidylprolyl isomerase</fullName>
    </recommendedName>
</protein>
<evidence type="ECO:0000256" key="4">
    <source>
        <dbReference type="ARBA" id="ARBA00023186"/>
    </source>
</evidence>
<name>A0A2Z3LDK1_9BACT</name>
<dbReference type="KEGG" id="cher:DK880_00526"/>
<dbReference type="SUPFAM" id="SSF109998">
    <property type="entry name" value="Triger factor/SurA peptide-binding domain-like"/>
    <property type="match status" value="1"/>
</dbReference>
<keyword evidence="5" id="KW-1133">Transmembrane helix</keyword>
<keyword evidence="2" id="KW-1003">Cell membrane</keyword>
<dbReference type="OrthoDB" id="9812372at2"/>
<keyword evidence="5" id="KW-0812">Transmembrane</keyword>
<dbReference type="AlphaFoldDB" id="A0A2Z3LDK1"/>
<keyword evidence="3 5" id="KW-0472">Membrane</keyword>
<evidence type="ECO:0008006" key="8">
    <source>
        <dbReference type="Google" id="ProtNLM"/>
    </source>
</evidence>
<evidence type="ECO:0000256" key="3">
    <source>
        <dbReference type="ARBA" id="ARBA00023136"/>
    </source>
</evidence>
<gene>
    <name evidence="6" type="ORF">DK880_00526</name>
</gene>
<dbReference type="EMBL" id="CP029619">
    <property type="protein sequence ID" value="AWN81846.1"/>
    <property type="molecule type" value="Genomic_DNA"/>
</dbReference>
<keyword evidence="4" id="KW-0143">Chaperone</keyword>
<evidence type="ECO:0000313" key="6">
    <source>
        <dbReference type="EMBL" id="AWN81846.1"/>
    </source>
</evidence>
<evidence type="ECO:0000256" key="5">
    <source>
        <dbReference type="SAM" id="Phobius"/>
    </source>
</evidence>
<evidence type="ECO:0000313" key="7">
    <source>
        <dbReference type="Proteomes" id="UP000245872"/>
    </source>
</evidence>
<proteinExistence type="predicted"/>
<organism evidence="6 7">
    <name type="scientific">Candidatus Cardinium hertigii</name>
    <dbReference type="NCBI Taxonomy" id="247481"/>
    <lineage>
        <taxon>Bacteria</taxon>
        <taxon>Pseudomonadati</taxon>
        <taxon>Bacteroidota</taxon>
        <taxon>Cytophagia</taxon>
        <taxon>Cytophagales</taxon>
        <taxon>Amoebophilaceae</taxon>
        <taxon>Candidatus Cardinium</taxon>
    </lineage>
</organism>
<dbReference type="PANTHER" id="PTHR47529">
    <property type="entry name" value="PEPTIDYL-PROLYL CIS-TRANS ISOMERASE D"/>
    <property type="match status" value="1"/>
</dbReference>
<evidence type="ECO:0000256" key="1">
    <source>
        <dbReference type="ARBA" id="ARBA00004236"/>
    </source>
</evidence>
<feature type="transmembrane region" description="Helical" evidence="5">
    <location>
        <begin position="12"/>
        <end position="31"/>
    </location>
</feature>
<comment type="subcellular location">
    <subcellularLocation>
        <location evidence="1">Cell membrane</location>
    </subcellularLocation>
</comment>
<sequence>MTLLENIRKKAGSACIVIVIGCCIPLLLQGISDMGQYFSFPCFHKDVEAVGYVEGIPISIKDYHNGIKNKLKAQHTKPTEKAQMDAKQSVWEELIRKELYEKELKRLNLSMGTDALSMDEWIDLIKEEIKESPFDQQQWLTWLNDIERSKDGEKILRQIGHGFSFKKAVNQLNKLMVQSNFTTSLEKTHKAKYREMLCDVTYLYIPFTSISDDLVTLTTESLQEYVLRHKAQYSKNSDSINIQYIAFPIQPDEKDNVHFQKALDRLTAQFSSASDPYYFAQKNTDGHPTHTRLECSRDALPEAFASIKHTLQRGMVVGPVVQEGFHRLYKVVAVTANQGGNATYQIAVIEKKQAISKRARAKQYKRVENFAAKVKSMNDFKAIAEQQGIAVQEATNLTPADSAIGPYGAAKAVIHWLYTESKTGAISPIFTLEDVYLLVIMTEKTKKGTLPSLDSDAMYYNVRTKVLNEAKATIIKTNLTQQLQQLCNQPQAAILPAIAAQYKEQPIELKSVKGVRFSKNEDRLLNKANVLIGSCFGLTAGTLSEPIVDAAAEGVFIVHVENKQPQTMASTEEGDELNKPTESFMQSYYVSIESYYVSESMKELAHIVDKRYNYNDATGARL</sequence>
<dbReference type="PANTHER" id="PTHR47529:SF1">
    <property type="entry name" value="PERIPLASMIC CHAPERONE PPID"/>
    <property type="match status" value="1"/>
</dbReference>
<dbReference type="InterPro" id="IPR027304">
    <property type="entry name" value="Trigger_fact/SurA_dom_sf"/>
</dbReference>